<dbReference type="GO" id="GO:0016020">
    <property type="term" value="C:membrane"/>
    <property type="evidence" value="ECO:0007669"/>
    <property type="project" value="InterPro"/>
</dbReference>
<keyword evidence="11" id="KW-0472">Membrane</keyword>
<organism evidence="14 15">
    <name type="scientific">Nocardiopsis gilva YIM 90087</name>
    <dbReference type="NCBI Taxonomy" id="1235441"/>
    <lineage>
        <taxon>Bacteria</taxon>
        <taxon>Bacillati</taxon>
        <taxon>Actinomycetota</taxon>
        <taxon>Actinomycetes</taxon>
        <taxon>Streptosporangiales</taxon>
        <taxon>Nocardiopsidaceae</taxon>
        <taxon>Nocardiopsis</taxon>
    </lineage>
</organism>
<evidence type="ECO:0000256" key="5">
    <source>
        <dbReference type="ARBA" id="ARBA00022741"/>
    </source>
</evidence>
<feature type="compositionally biased region" description="Pro residues" evidence="10">
    <location>
        <begin position="364"/>
        <end position="378"/>
    </location>
</feature>
<dbReference type="InterPro" id="IPR050482">
    <property type="entry name" value="Sensor_HK_TwoCompSys"/>
</dbReference>
<dbReference type="PANTHER" id="PTHR24421">
    <property type="entry name" value="NITRATE/NITRITE SENSOR PROTEIN NARX-RELATED"/>
    <property type="match status" value="1"/>
</dbReference>
<accession>A0A223S8C3</accession>
<feature type="transmembrane region" description="Helical" evidence="11">
    <location>
        <begin position="70"/>
        <end position="96"/>
    </location>
</feature>
<dbReference type="Gene3D" id="1.20.5.1930">
    <property type="match status" value="1"/>
</dbReference>
<keyword evidence="15" id="KW-1185">Reference proteome</keyword>
<feature type="domain" description="Signal transduction histidine kinase subgroup 3 dimerisation and phosphoacceptor" evidence="13">
    <location>
        <begin position="213"/>
        <end position="276"/>
    </location>
</feature>
<reference evidence="14 15" key="1">
    <citation type="submission" date="2017-08" db="EMBL/GenBank/DDBJ databases">
        <title>The complete genome sequence of Nocardiopsis gilva YIM 90087.</title>
        <authorList>
            <person name="Yin M."/>
            <person name="Tang S."/>
        </authorList>
    </citation>
    <scope>NUCLEOTIDE SEQUENCE [LARGE SCALE GENOMIC DNA]</scope>
    <source>
        <strain evidence="14 15">YIM 90087</strain>
    </source>
</reference>
<dbReference type="AlphaFoldDB" id="A0A223S8C3"/>
<dbReference type="EMBL" id="CP022753">
    <property type="protein sequence ID" value="ASU84366.1"/>
    <property type="molecule type" value="Genomic_DNA"/>
</dbReference>
<dbReference type="KEGG" id="ngv:CDO52_17570"/>
<dbReference type="PANTHER" id="PTHR24421:SF10">
    <property type="entry name" value="NITRATE_NITRITE SENSOR PROTEIN NARQ"/>
    <property type="match status" value="1"/>
</dbReference>
<keyword evidence="9" id="KW-0175">Coiled coil</keyword>
<feature type="domain" description="Histidine kinase/HSP90-like ATPase" evidence="12">
    <location>
        <begin position="323"/>
        <end position="415"/>
    </location>
</feature>
<dbReference type="GO" id="GO:0000155">
    <property type="term" value="F:phosphorelay sensor kinase activity"/>
    <property type="evidence" value="ECO:0007669"/>
    <property type="project" value="InterPro"/>
</dbReference>
<keyword evidence="7" id="KW-0067">ATP-binding</keyword>
<dbReference type="CDD" id="cd16917">
    <property type="entry name" value="HATPase_UhpB-NarQ-NarX-like"/>
    <property type="match status" value="1"/>
</dbReference>
<keyword evidence="8" id="KW-0902">Two-component regulatory system</keyword>
<evidence type="ECO:0000256" key="1">
    <source>
        <dbReference type="ARBA" id="ARBA00000085"/>
    </source>
</evidence>
<dbReference type="InterPro" id="IPR011712">
    <property type="entry name" value="Sig_transdc_His_kin_sub3_dim/P"/>
</dbReference>
<dbReference type="GO" id="GO:0005524">
    <property type="term" value="F:ATP binding"/>
    <property type="evidence" value="ECO:0007669"/>
    <property type="project" value="UniProtKB-KW"/>
</dbReference>
<dbReference type="Proteomes" id="UP000215005">
    <property type="component" value="Chromosome"/>
</dbReference>
<sequence length="435" mass="47626">MFHGEEEKLRVAFGERPVRIWGWWWRRRYRFADWFYAIALWPWIIVFTLAPDVGLVGLTAPLTGLLDGSAAWPLQVVALGLAGFVFPTATAGTILFRRTRPHWLLTAAAIMIFLFGNPIPIAIALYSYAAWFSDRKKLASWTLVMVIGPPVAYSFTTGTVFMTVSVWIVFIALPLTAGLWVGTRRQLIENLKERAERLEREQHLMADRAISAERTRIAREMHDVVAHRVSLMVLHAGGLEVSATDDRTIETAGLIRSTGREALSELREILGVLRDDPASEAPTAPQPVLSDLARLISDWRAAGMAIDWRTTGSPRALPAQLERTAFRTVQEALTNAGKHAPGGAVVVRMDYGDDDLEIAVTNEPPGPVTGPRPEPPPSSGYGLAGLRERVALAGGSLSAGPYPDGGWQVRAILPVGAHVPEETGDDAGDPHDTDR</sequence>
<feature type="transmembrane region" description="Helical" evidence="11">
    <location>
        <begin position="31"/>
        <end position="50"/>
    </location>
</feature>
<evidence type="ECO:0000256" key="7">
    <source>
        <dbReference type="ARBA" id="ARBA00022840"/>
    </source>
</evidence>
<feature type="transmembrane region" description="Helical" evidence="11">
    <location>
        <begin position="151"/>
        <end position="182"/>
    </location>
</feature>
<evidence type="ECO:0000256" key="6">
    <source>
        <dbReference type="ARBA" id="ARBA00022777"/>
    </source>
</evidence>
<keyword evidence="6 14" id="KW-0418">Kinase</keyword>
<evidence type="ECO:0000256" key="10">
    <source>
        <dbReference type="SAM" id="MobiDB-lite"/>
    </source>
</evidence>
<name>A0A223S8C3_9ACTN</name>
<keyword evidence="3" id="KW-0597">Phosphoprotein</keyword>
<evidence type="ECO:0000313" key="15">
    <source>
        <dbReference type="Proteomes" id="UP000215005"/>
    </source>
</evidence>
<evidence type="ECO:0000259" key="13">
    <source>
        <dbReference type="Pfam" id="PF07730"/>
    </source>
</evidence>
<keyword evidence="11" id="KW-0812">Transmembrane</keyword>
<dbReference type="InterPro" id="IPR036890">
    <property type="entry name" value="HATPase_C_sf"/>
</dbReference>
<keyword evidence="5" id="KW-0547">Nucleotide-binding</keyword>
<keyword evidence="4" id="KW-0808">Transferase</keyword>
<dbReference type="GO" id="GO:0046983">
    <property type="term" value="F:protein dimerization activity"/>
    <property type="evidence" value="ECO:0007669"/>
    <property type="project" value="InterPro"/>
</dbReference>
<evidence type="ECO:0000256" key="9">
    <source>
        <dbReference type="SAM" id="Coils"/>
    </source>
</evidence>
<evidence type="ECO:0000256" key="11">
    <source>
        <dbReference type="SAM" id="Phobius"/>
    </source>
</evidence>
<dbReference type="OrthoDB" id="227596at2"/>
<feature type="region of interest" description="Disordered" evidence="10">
    <location>
        <begin position="362"/>
        <end position="381"/>
    </location>
</feature>
<comment type="catalytic activity">
    <reaction evidence="1">
        <text>ATP + protein L-histidine = ADP + protein N-phospho-L-histidine.</text>
        <dbReference type="EC" id="2.7.13.3"/>
    </reaction>
</comment>
<proteinExistence type="predicted"/>
<dbReference type="InterPro" id="IPR003594">
    <property type="entry name" value="HATPase_dom"/>
</dbReference>
<dbReference type="Pfam" id="PF07730">
    <property type="entry name" value="HisKA_3"/>
    <property type="match status" value="1"/>
</dbReference>
<keyword evidence="11" id="KW-1133">Transmembrane helix</keyword>
<protein>
    <recommendedName>
        <fullName evidence="2">histidine kinase</fullName>
        <ecNumber evidence="2">2.7.13.3</ecNumber>
    </recommendedName>
</protein>
<dbReference type="Pfam" id="PF02518">
    <property type="entry name" value="HATPase_c"/>
    <property type="match status" value="1"/>
</dbReference>
<evidence type="ECO:0000259" key="12">
    <source>
        <dbReference type="Pfam" id="PF02518"/>
    </source>
</evidence>
<dbReference type="EC" id="2.7.13.3" evidence="2"/>
<feature type="transmembrane region" description="Helical" evidence="11">
    <location>
        <begin position="103"/>
        <end position="131"/>
    </location>
</feature>
<evidence type="ECO:0000256" key="8">
    <source>
        <dbReference type="ARBA" id="ARBA00023012"/>
    </source>
</evidence>
<evidence type="ECO:0000256" key="3">
    <source>
        <dbReference type="ARBA" id="ARBA00022553"/>
    </source>
</evidence>
<evidence type="ECO:0000256" key="2">
    <source>
        <dbReference type="ARBA" id="ARBA00012438"/>
    </source>
</evidence>
<evidence type="ECO:0000256" key="4">
    <source>
        <dbReference type="ARBA" id="ARBA00022679"/>
    </source>
</evidence>
<evidence type="ECO:0000313" key="14">
    <source>
        <dbReference type="EMBL" id="ASU84366.1"/>
    </source>
</evidence>
<dbReference type="SUPFAM" id="SSF55874">
    <property type="entry name" value="ATPase domain of HSP90 chaperone/DNA topoisomerase II/histidine kinase"/>
    <property type="match status" value="1"/>
</dbReference>
<gene>
    <name evidence="14" type="ORF">CDO52_17570</name>
</gene>
<dbReference type="Gene3D" id="3.30.565.10">
    <property type="entry name" value="Histidine kinase-like ATPase, C-terminal domain"/>
    <property type="match status" value="1"/>
</dbReference>
<feature type="coiled-coil region" evidence="9">
    <location>
        <begin position="181"/>
        <end position="208"/>
    </location>
</feature>
<dbReference type="RefSeq" id="WP_017618334.1">
    <property type="nucleotide sequence ID" value="NZ_ANBG01000163.1"/>
</dbReference>